<proteinExistence type="predicted"/>
<keyword evidence="4" id="KW-1185">Reference proteome</keyword>
<feature type="compositionally biased region" description="Polar residues" evidence="1">
    <location>
        <begin position="21"/>
        <end position="33"/>
    </location>
</feature>
<gene>
    <name evidence="3" type="primary">NDAI0G04690</name>
    <name evidence="3" type="ordered locus">NDAI_0G04690</name>
</gene>
<dbReference type="eggNOG" id="ENOG502QT8Q">
    <property type="taxonomic scope" value="Eukaryota"/>
</dbReference>
<evidence type="ECO:0000256" key="1">
    <source>
        <dbReference type="SAM" id="MobiDB-lite"/>
    </source>
</evidence>
<dbReference type="Proteomes" id="UP000000689">
    <property type="component" value="Chromosome 7"/>
</dbReference>
<feature type="region of interest" description="Disordered" evidence="1">
    <location>
        <begin position="1"/>
        <end position="70"/>
    </location>
</feature>
<evidence type="ECO:0000313" key="4">
    <source>
        <dbReference type="Proteomes" id="UP000000689"/>
    </source>
</evidence>
<dbReference type="KEGG" id="ndi:NDAI_0G04690"/>
<dbReference type="STRING" id="1071378.J7REC7"/>
<dbReference type="GeneID" id="13926933"/>
<evidence type="ECO:0000259" key="2">
    <source>
        <dbReference type="Pfam" id="PF25995"/>
    </source>
</evidence>
<organism evidence="3 4">
    <name type="scientific">Naumovozyma dairenensis (strain ATCC 10597 / BCRC 20456 / CBS 421 / NBRC 0211 / NRRL Y-12639)</name>
    <name type="common">Saccharomyces dairenensis</name>
    <dbReference type="NCBI Taxonomy" id="1071378"/>
    <lineage>
        <taxon>Eukaryota</taxon>
        <taxon>Fungi</taxon>
        <taxon>Dikarya</taxon>
        <taxon>Ascomycota</taxon>
        <taxon>Saccharomycotina</taxon>
        <taxon>Saccharomycetes</taxon>
        <taxon>Saccharomycetales</taxon>
        <taxon>Saccharomycetaceae</taxon>
        <taxon>Naumovozyma</taxon>
    </lineage>
</organism>
<dbReference type="OMA" id="VHGFEIY"/>
<evidence type="ECO:0000313" key="3">
    <source>
        <dbReference type="EMBL" id="CCK73454.1"/>
    </source>
</evidence>
<protein>
    <recommendedName>
        <fullName evidence="2">STB6-like N-terminal domain-containing protein</fullName>
    </recommendedName>
</protein>
<dbReference type="InterPro" id="IPR059025">
    <property type="entry name" value="STB6_N"/>
</dbReference>
<reference evidence="3 4" key="1">
    <citation type="journal article" date="2011" name="Proc. Natl. Acad. Sci. U.S.A.">
        <title>Evolutionary erosion of yeast sex chromosomes by mating-type switching accidents.</title>
        <authorList>
            <person name="Gordon J.L."/>
            <person name="Armisen D."/>
            <person name="Proux-Wera E."/>
            <person name="Oheigeartaigh S.S."/>
            <person name="Byrne K.P."/>
            <person name="Wolfe K.H."/>
        </authorList>
    </citation>
    <scope>NUCLEOTIDE SEQUENCE [LARGE SCALE GENOMIC DNA]</scope>
    <source>
        <strain evidence="4">ATCC 10597 / BCRC 20456 / CBS 421 / NBRC 0211 / NRRL Y-12639</strain>
    </source>
</reference>
<dbReference type="InterPro" id="IPR038919">
    <property type="entry name" value="STB2/STB2"/>
</dbReference>
<feature type="domain" description="STB6-like N-terminal" evidence="2">
    <location>
        <begin position="95"/>
        <end position="231"/>
    </location>
</feature>
<dbReference type="EMBL" id="HE580273">
    <property type="protein sequence ID" value="CCK73454.1"/>
    <property type="molecule type" value="Genomic_DNA"/>
</dbReference>
<dbReference type="HOGENOM" id="CLU_010065_0_0_1"/>
<sequence>MSNSLNVKKTGHSRSVDKVSHQYSKQKYNTNNKLKVAPLTKARLSSSSSSSLKSFNKKSASPENGNIQGLPLQASLNKKPASDRLYPAVSVPFSSFIFPDTRALFNLNLKSYMDLTYEEIKVVGFELYIIEQWAPERKLSTIITSLTGNSQDIITAIRVILPSDPKLWPGRFKQYHEELMEFSQPRVTPQGTLFISNLSNVNSSLNLIHIECGDLRSVWILFKINFNLKMLHCAGRSAVLLSYPSSSAKEKFSQVYRIPIDKGQAQPPGRWASINERLMVPNFDTTDGNKGQHSRSMVSDLLPVSGYYPVIELINIIQISLGYFKLPVGKIINDGLICNITKKAIDEWWDLYGKLYLGVEKPRNEATLGPTTVASLISLVLSCYFKLMVEDCISSKDAFDEPEFFNGIYNFQRKYGITTPGTQVCLEHRTLEKLFEVSAKFSAGNVTDIFKMKKVVKSRVHDITGKGNPIHLSNEILTTDLNTLVNNIHGGSLGLLWKGKGKPRRKADLSSSINFLTFNFSHGNPMQQLKEHELNLYKLKQDEKLKERALLHNKLRFLDNIDDATGNNNLVDRQRDQDLGSYNERDSDMFSLGRSDLRRVPFSSATISSMFCNYDRSKYLRNADINKRYQNEIFRRNSVDSDIQKAVNPNKLDHYFKDGIRLHRSNSASKIQNVIERWDLPFDSSVVKVARDLLRIEDELHLQQQVDEKEKELHDNRISQVNDRGDENHDQDVEFDQAMKALQEIYQKYIKGANTFQAKSDNIETQQQLLLNEMHELNSLTSKLKYDVRILDHRVRDVEESVSQFDTKLKAVRKTLVIREKGPKDLTPDMQNDKLLFEQCMNNLLKSENTQYQGVCLKVLSKGFFQEMKRDIHEWYHWFFGKAPNKSVIENADVEIQSMPT</sequence>
<dbReference type="AlphaFoldDB" id="J7REC7"/>
<dbReference type="PANTHER" id="PTHR31011">
    <property type="entry name" value="PROTEIN STB2-RELATED"/>
    <property type="match status" value="1"/>
</dbReference>
<dbReference type="PANTHER" id="PTHR31011:SF2">
    <property type="entry name" value="PROTEIN STB2-RELATED"/>
    <property type="match status" value="1"/>
</dbReference>
<feature type="compositionally biased region" description="Low complexity" evidence="1">
    <location>
        <begin position="45"/>
        <end position="61"/>
    </location>
</feature>
<name>J7REC7_NAUDC</name>
<accession>J7REC7</accession>
<dbReference type="OrthoDB" id="19806at2759"/>
<dbReference type="Pfam" id="PF25995">
    <property type="entry name" value="STB6_N"/>
    <property type="match status" value="1"/>
</dbReference>
<dbReference type="GO" id="GO:0070822">
    <property type="term" value="C:Sin3-type complex"/>
    <property type="evidence" value="ECO:0007669"/>
    <property type="project" value="EnsemblFungi"/>
</dbReference>
<dbReference type="RefSeq" id="XP_003980130.1">
    <property type="nucleotide sequence ID" value="XM_003980081.1"/>
</dbReference>